<dbReference type="PANTHER" id="PTHR34583:SF2">
    <property type="entry name" value="ANTIPORTER SUBUNIT MNHC2-RELATED"/>
    <property type="match status" value="1"/>
</dbReference>
<evidence type="ECO:0000313" key="9">
    <source>
        <dbReference type="Proteomes" id="UP000177701"/>
    </source>
</evidence>
<feature type="transmembrane region" description="Helical" evidence="7">
    <location>
        <begin position="28"/>
        <end position="47"/>
    </location>
</feature>
<dbReference type="InterPro" id="IPR039428">
    <property type="entry name" value="NUOK/Mnh_C1-like"/>
</dbReference>
<feature type="transmembrane region" description="Helical" evidence="7">
    <location>
        <begin position="6"/>
        <end position="21"/>
    </location>
</feature>
<accession>A0A1F5AAZ3</accession>
<keyword evidence="6 7" id="KW-0472">Membrane</keyword>
<keyword evidence="5 7" id="KW-1133">Transmembrane helix</keyword>
<evidence type="ECO:0000313" key="8">
    <source>
        <dbReference type="EMBL" id="OGD15709.1"/>
    </source>
</evidence>
<protein>
    <recommendedName>
        <fullName evidence="10">Cation:proton antiporter</fullName>
    </recommendedName>
</protein>
<dbReference type="InterPro" id="IPR050601">
    <property type="entry name" value="CPA3_antiporter_subunitC"/>
</dbReference>
<dbReference type="Gene3D" id="1.10.287.3510">
    <property type="match status" value="1"/>
</dbReference>
<evidence type="ECO:0000256" key="5">
    <source>
        <dbReference type="ARBA" id="ARBA00022989"/>
    </source>
</evidence>
<dbReference type="STRING" id="1797291.A2V47_00780"/>
<evidence type="ECO:0000256" key="7">
    <source>
        <dbReference type="SAM" id="Phobius"/>
    </source>
</evidence>
<evidence type="ECO:0000256" key="1">
    <source>
        <dbReference type="ARBA" id="ARBA00004651"/>
    </source>
</evidence>
<dbReference type="AlphaFoldDB" id="A0A1F5AAZ3"/>
<evidence type="ECO:0000256" key="4">
    <source>
        <dbReference type="ARBA" id="ARBA00022692"/>
    </source>
</evidence>
<evidence type="ECO:0000256" key="6">
    <source>
        <dbReference type="ARBA" id="ARBA00023136"/>
    </source>
</evidence>
<gene>
    <name evidence="8" type="ORF">A2V47_00780</name>
</gene>
<comment type="caution">
    <text evidence="8">The sequence shown here is derived from an EMBL/GenBank/DDBJ whole genome shotgun (WGS) entry which is preliminary data.</text>
</comment>
<dbReference type="Pfam" id="PF00420">
    <property type="entry name" value="Oxidored_q2"/>
    <property type="match status" value="1"/>
</dbReference>
<evidence type="ECO:0000256" key="2">
    <source>
        <dbReference type="ARBA" id="ARBA00010388"/>
    </source>
</evidence>
<proteinExistence type="inferred from homology"/>
<keyword evidence="3" id="KW-1003">Cell membrane</keyword>
<reference evidence="8 9" key="1">
    <citation type="journal article" date="2016" name="Nat. Commun.">
        <title>Thousands of microbial genomes shed light on interconnected biogeochemical processes in an aquifer system.</title>
        <authorList>
            <person name="Anantharaman K."/>
            <person name="Brown C.T."/>
            <person name="Hug L.A."/>
            <person name="Sharon I."/>
            <person name="Castelle C.J."/>
            <person name="Probst A.J."/>
            <person name="Thomas B.C."/>
            <person name="Singh A."/>
            <person name="Wilkins M.J."/>
            <person name="Karaoz U."/>
            <person name="Brodie E.L."/>
            <person name="Williams K.H."/>
            <person name="Hubbard S.S."/>
            <person name="Banfield J.F."/>
        </authorList>
    </citation>
    <scope>NUCLEOTIDE SEQUENCE [LARGE SCALE GENOMIC DNA]</scope>
</reference>
<dbReference type="EMBL" id="MEYH01000049">
    <property type="protein sequence ID" value="OGD15709.1"/>
    <property type="molecule type" value="Genomic_DNA"/>
</dbReference>
<feature type="transmembrane region" description="Helical" evidence="7">
    <location>
        <begin position="76"/>
        <end position="97"/>
    </location>
</feature>
<sequence length="115" mass="12441">MNPVNISLLVFMIGLYGVMSKNNLIKKIMGLTIMNGSIVLFFISIGYRKGGLAPILEKGTTGGIPTTIFVDPLPQALMLTAIVIGISVTALALALIVKIYSKYKTLDIQQLSKER</sequence>
<comment type="subcellular location">
    <subcellularLocation>
        <location evidence="1">Cell membrane</location>
        <topology evidence="1">Multi-pass membrane protein</topology>
    </subcellularLocation>
</comment>
<dbReference type="PANTHER" id="PTHR34583">
    <property type="entry name" value="ANTIPORTER SUBUNIT MNHC2-RELATED"/>
    <property type="match status" value="1"/>
</dbReference>
<organism evidence="8 9">
    <name type="scientific">Candidatus Sediminicultor quintus</name>
    <dbReference type="NCBI Taxonomy" id="1797291"/>
    <lineage>
        <taxon>Bacteria</taxon>
        <taxon>Pseudomonadati</taxon>
        <taxon>Atribacterota</taxon>
        <taxon>Candidatus Phoenicimicrobiia</taxon>
        <taxon>Candidatus Pheonicimicrobiales</taxon>
        <taxon>Candidatus Phoenicimicrobiaceae</taxon>
        <taxon>Candidatus Sediminicultor</taxon>
    </lineage>
</organism>
<evidence type="ECO:0000256" key="3">
    <source>
        <dbReference type="ARBA" id="ARBA00022475"/>
    </source>
</evidence>
<keyword evidence="4 7" id="KW-0812">Transmembrane</keyword>
<evidence type="ECO:0008006" key="10">
    <source>
        <dbReference type="Google" id="ProtNLM"/>
    </source>
</evidence>
<comment type="similarity">
    <text evidence="2">Belongs to the CPA3 antiporters (TC 2.A.63) subunit C family.</text>
</comment>
<dbReference type="Proteomes" id="UP000177701">
    <property type="component" value="Unassembled WGS sequence"/>
</dbReference>
<name>A0A1F5AAZ3_9BACT</name>
<dbReference type="GO" id="GO:0005886">
    <property type="term" value="C:plasma membrane"/>
    <property type="evidence" value="ECO:0007669"/>
    <property type="project" value="UniProtKB-SubCell"/>
</dbReference>